<reference evidence="2" key="1">
    <citation type="submission" date="2015-10" db="EMBL/GenBank/DDBJ databases">
        <authorList>
            <person name="Ju K.-S."/>
            <person name="Doroghazi J.R."/>
            <person name="Metcalf W.W."/>
        </authorList>
    </citation>
    <scope>NUCLEOTIDE SEQUENCE [LARGE SCALE GENOMIC DNA]</scope>
    <source>
        <strain evidence="2">NRRL 3151</strain>
    </source>
</reference>
<evidence type="ECO:0000313" key="2">
    <source>
        <dbReference type="Proteomes" id="UP000053923"/>
    </source>
</evidence>
<name>A0A0X3VJM3_9ACTN</name>
<comment type="caution">
    <text evidence="1">The sequence shown here is derived from an EMBL/GenBank/DDBJ whole genome shotgun (WGS) entry which is preliminary data.</text>
</comment>
<sequence length="83" mass="9002">MSSTTPSVTRKSASLARLPVENGRPCSAITSRTRSELVHVTVAVLSTGMPCAESSTVWARRQVTTEPVPRRMIRKLPRPGGSR</sequence>
<proteinExistence type="predicted"/>
<accession>A0A0X3VJM3</accession>
<evidence type="ECO:0000313" key="1">
    <source>
        <dbReference type="EMBL" id="KUL44567.1"/>
    </source>
</evidence>
<protein>
    <submittedName>
        <fullName evidence="1">Uncharacterized protein</fullName>
    </submittedName>
</protein>
<dbReference type="AlphaFoldDB" id="A0A0X3VJM3"/>
<gene>
    <name evidence="1" type="ORF">ADL12_05155</name>
</gene>
<dbReference type="EMBL" id="LLZG01000022">
    <property type="protein sequence ID" value="KUL44567.1"/>
    <property type="molecule type" value="Genomic_DNA"/>
</dbReference>
<organism evidence="1 2">
    <name type="scientific">Streptomyces regalis</name>
    <dbReference type="NCBI Taxonomy" id="68262"/>
    <lineage>
        <taxon>Bacteria</taxon>
        <taxon>Bacillati</taxon>
        <taxon>Actinomycetota</taxon>
        <taxon>Actinomycetes</taxon>
        <taxon>Kitasatosporales</taxon>
        <taxon>Streptomycetaceae</taxon>
        <taxon>Streptomyces</taxon>
    </lineage>
</organism>
<dbReference type="Proteomes" id="UP000053923">
    <property type="component" value="Unassembled WGS sequence"/>
</dbReference>
<keyword evidence="2" id="KW-1185">Reference proteome</keyword>